<proteinExistence type="predicted"/>
<sequence length="50" mass="6267">MKKISYEEFSGRLKHGEKNFNDLIFEDMNLREFNLSRLDFSFFKFYQCRF</sequence>
<dbReference type="EMBL" id="ACRO01000006">
    <property type="protein sequence ID" value="EGF85716.1"/>
    <property type="molecule type" value="Genomic_DNA"/>
</dbReference>
<dbReference type="Proteomes" id="UP000004773">
    <property type="component" value="Unassembled WGS sequence"/>
</dbReference>
<dbReference type="RefSeq" id="WP_003146541.1">
    <property type="nucleotide sequence ID" value="NZ_GL883582.1"/>
</dbReference>
<evidence type="ECO:0000313" key="2">
    <source>
        <dbReference type="Proteomes" id="UP000004773"/>
    </source>
</evidence>
<comment type="caution">
    <text evidence="1">The sequence shown here is derived from an EMBL/GenBank/DDBJ whole genome shotgun (WGS) entry which is preliminary data.</text>
</comment>
<accession>A0AA87DRJ0</accession>
<reference evidence="1 2" key="1">
    <citation type="submission" date="2011-03" db="EMBL/GenBank/DDBJ databases">
        <title>The Genome Sequence of Gemella haemolysans M341.</title>
        <authorList>
            <consortium name="The Broad Institute Genome Sequencing Platform"/>
            <consortium name="The Broad Institute Genome Sequencing Center for Infectious Disease"/>
            <person name="Earl A."/>
            <person name="Ward D."/>
            <person name="Feldgarden M."/>
            <person name="Gevers D."/>
            <person name="Sibley C.D."/>
            <person name="Field T.R."/>
            <person name="Grinwis M."/>
            <person name="Eshaghurshan C.S."/>
            <person name="Surette M.G."/>
            <person name="Young S.K."/>
            <person name="Zeng Q."/>
            <person name="Gargeya S."/>
            <person name="Fitzgerald M."/>
            <person name="Haas B."/>
            <person name="Abouelleil A."/>
            <person name="Alvarado L."/>
            <person name="Arachchi H.M."/>
            <person name="Berlin A."/>
            <person name="Brown A."/>
            <person name="Chapman S.B."/>
            <person name="Chen Z."/>
            <person name="Dunbar C."/>
            <person name="Freedman E."/>
            <person name="Gearin G."/>
            <person name="Gellesch M."/>
            <person name="Goldberg J."/>
            <person name="Griggs A."/>
            <person name="Gujja S."/>
            <person name="Heilman E.R."/>
            <person name="Heiman D."/>
            <person name="Howarth C."/>
            <person name="Larson L."/>
            <person name="Lui A."/>
            <person name="MacDonald P.J.P."/>
            <person name="Mehta T."/>
            <person name="Montmayeur A."/>
            <person name="Murphy C."/>
            <person name="Neiman D."/>
            <person name="Pearson M."/>
            <person name="Priest M."/>
            <person name="Roberts A."/>
            <person name="Saif S."/>
            <person name="Shea T."/>
            <person name="Shenoy N."/>
            <person name="Sisk P."/>
            <person name="Stolte C."/>
            <person name="Sykes S."/>
            <person name="White J."/>
            <person name="Yandava C."/>
            <person name="Wortman J."/>
            <person name="Nusbaum C."/>
            <person name="Birren B."/>
        </authorList>
    </citation>
    <scope>NUCLEOTIDE SEQUENCE [LARGE SCALE GENOMIC DNA]</scope>
    <source>
        <strain evidence="1 2">M341</strain>
    </source>
</reference>
<evidence type="ECO:0008006" key="3">
    <source>
        <dbReference type="Google" id="ProtNLM"/>
    </source>
</evidence>
<gene>
    <name evidence="1" type="ORF">HMPREF0428_00558</name>
</gene>
<dbReference type="AlphaFoldDB" id="A0AA87DRJ0"/>
<protein>
    <recommendedName>
        <fullName evidence="3">Pentapeptide repeat protein</fullName>
    </recommendedName>
</protein>
<organism evidence="1 2">
    <name type="scientific">Gemella haemolysans M341</name>
    <dbReference type="NCBI Taxonomy" id="562981"/>
    <lineage>
        <taxon>Bacteria</taxon>
        <taxon>Bacillati</taxon>
        <taxon>Bacillota</taxon>
        <taxon>Bacilli</taxon>
        <taxon>Bacillales</taxon>
        <taxon>Gemellaceae</taxon>
        <taxon>Gemella</taxon>
    </lineage>
</organism>
<name>A0AA87DRJ0_9BACL</name>
<evidence type="ECO:0000313" key="1">
    <source>
        <dbReference type="EMBL" id="EGF85716.1"/>
    </source>
</evidence>